<proteinExistence type="predicted"/>
<dbReference type="Pfam" id="PF00005">
    <property type="entry name" value="ABC_tran"/>
    <property type="match status" value="1"/>
</dbReference>
<dbReference type="PANTHER" id="PTHR43158:SF5">
    <property type="entry name" value="ABC TRANSPORTER, ATP-BINDING PROTEIN"/>
    <property type="match status" value="1"/>
</dbReference>
<dbReference type="CDD" id="cd03230">
    <property type="entry name" value="ABC_DR_subfamily_A"/>
    <property type="match status" value="1"/>
</dbReference>
<feature type="domain" description="ABC transporter" evidence="3">
    <location>
        <begin position="4"/>
        <end position="231"/>
    </location>
</feature>
<dbReference type="InterPro" id="IPR003439">
    <property type="entry name" value="ABC_transporter-like_ATP-bd"/>
</dbReference>
<reference evidence="4 5" key="1">
    <citation type="journal article" date="2016" name="Syst. Appl. Microbiol.">
        <title>Genomic characterization of a fructophilic bee symbiont Lactobacillus kunkeei reveals its niche-specific adaptation.</title>
        <authorList>
            <person name="Maeno S."/>
            <person name="Tanizawa Y."/>
            <person name="Kanesaki Y."/>
            <person name="Kubota E."/>
            <person name="Kumar H."/>
            <person name="Dicks L."/>
            <person name="Salminen S."/>
            <person name="Nakagawa J."/>
            <person name="Arita M."/>
            <person name="Endo A."/>
        </authorList>
    </citation>
    <scope>NUCLEOTIDE SEQUENCE [LARGE SCALE GENOMIC DNA]</scope>
    <source>
        <strain evidence="4 5">FF30-6</strain>
    </source>
</reference>
<dbReference type="PROSITE" id="PS50893">
    <property type="entry name" value="ABC_TRANSPORTER_2"/>
    <property type="match status" value="1"/>
</dbReference>
<dbReference type="InterPro" id="IPR003593">
    <property type="entry name" value="AAA+_ATPase"/>
</dbReference>
<dbReference type="Proteomes" id="UP000186588">
    <property type="component" value="Unassembled WGS sequence"/>
</dbReference>
<gene>
    <name evidence="4" type="ORF">FF306_00366</name>
</gene>
<dbReference type="EMBL" id="BDDX01000003">
    <property type="protein sequence ID" value="GAT90271.1"/>
    <property type="molecule type" value="Genomic_DNA"/>
</dbReference>
<evidence type="ECO:0000256" key="1">
    <source>
        <dbReference type="ARBA" id="ARBA00022741"/>
    </source>
</evidence>
<organism evidence="4 5">
    <name type="scientific">Apilactobacillus kunkeei</name>
    <dbReference type="NCBI Taxonomy" id="148814"/>
    <lineage>
        <taxon>Bacteria</taxon>
        <taxon>Bacillati</taxon>
        <taxon>Bacillota</taxon>
        <taxon>Bacilli</taxon>
        <taxon>Lactobacillales</taxon>
        <taxon>Lactobacillaceae</taxon>
        <taxon>Apilactobacillus</taxon>
    </lineage>
</organism>
<dbReference type="PATRIC" id="fig|148814.19.peg.479"/>
<keyword evidence="2 4" id="KW-0067">ATP-binding</keyword>
<dbReference type="InterPro" id="IPR027417">
    <property type="entry name" value="P-loop_NTPase"/>
</dbReference>
<name>A0A0M9DBB5_9LACO</name>
<dbReference type="GO" id="GO:0016887">
    <property type="term" value="F:ATP hydrolysis activity"/>
    <property type="evidence" value="ECO:0007669"/>
    <property type="project" value="InterPro"/>
</dbReference>
<dbReference type="GO" id="GO:0005524">
    <property type="term" value="F:ATP binding"/>
    <property type="evidence" value="ECO:0007669"/>
    <property type="project" value="UniProtKB-KW"/>
</dbReference>
<dbReference type="AlphaFoldDB" id="A0A0M9DBB5"/>
<dbReference type="Gene3D" id="3.40.50.300">
    <property type="entry name" value="P-loop containing nucleotide triphosphate hydrolases"/>
    <property type="match status" value="1"/>
</dbReference>
<evidence type="ECO:0000256" key="2">
    <source>
        <dbReference type="ARBA" id="ARBA00022840"/>
    </source>
</evidence>
<evidence type="ECO:0000313" key="5">
    <source>
        <dbReference type="Proteomes" id="UP000186588"/>
    </source>
</evidence>
<dbReference type="SUPFAM" id="SSF52540">
    <property type="entry name" value="P-loop containing nucleoside triphosphate hydrolases"/>
    <property type="match status" value="1"/>
</dbReference>
<dbReference type="SMART" id="SM00382">
    <property type="entry name" value="AAA"/>
    <property type="match status" value="1"/>
</dbReference>
<evidence type="ECO:0000313" key="4">
    <source>
        <dbReference type="EMBL" id="GAT90271.1"/>
    </source>
</evidence>
<dbReference type="RefSeq" id="WP_057197661.1">
    <property type="nucleotide sequence ID" value="NZ_BDDX01000003.1"/>
</dbReference>
<accession>A0A0M9DBB5</accession>
<sequence>MSKIEVKHLAKSFKFAKQPLLNEVNFNLEENEIYGLFGENGAGKSTLMSMIADYNRPSAGQVLFDGEEVHENDEALSEIYFMNQDDMYTKKDKVSQIFSFVESMYQDYDVDLQEKLVKEFRLDVNQKLNKLSTGYQSIVKIIISLCVPCKFIMLDEPTLGLDARNREIFQSNLIETYSENPRTFVISTHIIDEIDRIISHVLLLQDGVIKMNGSIDDVSSKSYSISGPAEDVNSYINGVKVLDEEQLGRYKTVHFMDQLPDREVPASVDIEKMKLQKLLVYIMDRGRL</sequence>
<comment type="caution">
    <text evidence="4">The sequence shown here is derived from an EMBL/GenBank/DDBJ whole genome shotgun (WGS) entry which is preliminary data.</text>
</comment>
<keyword evidence="1" id="KW-0547">Nucleotide-binding</keyword>
<evidence type="ECO:0000259" key="3">
    <source>
        <dbReference type="PROSITE" id="PS50893"/>
    </source>
</evidence>
<protein>
    <submittedName>
        <fullName evidence="4">ABC transporter ATP-binding protein</fullName>
    </submittedName>
</protein>
<dbReference type="PANTHER" id="PTHR43158">
    <property type="entry name" value="SKFA PEPTIDE EXPORT ATP-BINDING PROTEIN SKFE"/>
    <property type="match status" value="1"/>
</dbReference>